<name>A0A1Y1Y5A9_9PLEO</name>
<feature type="region of interest" description="Disordered" evidence="1">
    <location>
        <begin position="1"/>
        <end position="20"/>
    </location>
</feature>
<dbReference type="EMBL" id="MCFA01000370">
    <property type="protein sequence ID" value="ORX92794.1"/>
    <property type="molecule type" value="Genomic_DNA"/>
</dbReference>
<evidence type="ECO:0000256" key="1">
    <source>
        <dbReference type="SAM" id="MobiDB-lite"/>
    </source>
</evidence>
<accession>A0A1Y1Y5A9</accession>
<organism evidence="2 3">
    <name type="scientific">Clohesyomyces aquaticus</name>
    <dbReference type="NCBI Taxonomy" id="1231657"/>
    <lineage>
        <taxon>Eukaryota</taxon>
        <taxon>Fungi</taxon>
        <taxon>Dikarya</taxon>
        <taxon>Ascomycota</taxon>
        <taxon>Pezizomycotina</taxon>
        <taxon>Dothideomycetes</taxon>
        <taxon>Pleosporomycetidae</taxon>
        <taxon>Pleosporales</taxon>
        <taxon>Lindgomycetaceae</taxon>
        <taxon>Clohesyomyces</taxon>
    </lineage>
</organism>
<sequence>MPGSTVQRGGGGTEFHHARPSIFVSEGEATGMKLVKAAERRRKDGGTGFGERILTISSLASSHLPSQQAITRLTAQRLDKAFLSDPGLLQVSSRGWSEHSKQTRLLDCQCHNLACQAGHHKPSQNELQLQTQRSGTPCLRLSRFPFSLSFKIPGKHPLCTHPLPRR</sequence>
<dbReference type="AlphaFoldDB" id="A0A1Y1Y5A9"/>
<proteinExistence type="predicted"/>
<keyword evidence="3" id="KW-1185">Reference proteome</keyword>
<evidence type="ECO:0000313" key="2">
    <source>
        <dbReference type="EMBL" id="ORX92794.1"/>
    </source>
</evidence>
<dbReference type="Proteomes" id="UP000193144">
    <property type="component" value="Unassembled WGS sequence"/>
</dbReference>
<protein>
    <submittedName>
        <fullName evidence="2">Uncharacterized protein</fullName>
    </submittedName>
</protein>
<reference evidence="2 3" key="1">
    <citation type="submission" date="2016-07" db="EMBL/GenBank/DDBJ databases">
        <title>Pervasive Adenine N6-methylation of Active Genes in Fungi.</title>
        <authorList>
            <consortium name="DOE Joint Genome Institute"/>
            <person name="Mondo S.J."/>
            <person name="Dannebaum R.O."/>
            <person name="Kuo R.C."/>
            <person name="Labutti K."/>
            <person name="Haridas S."/>
            <person name="Kuo A."/>
            <person name="Salamov A."/>
            <person name="Ahrendt S.R."/>
            <person name="Lipzen A."/>
            <person name="Sullivan W."/>
            <person name="Andreopoulos W.B."/>
            <person name="Clum A."/>
            <person name="Lindquist E."/>
            <person name="Daum C."/>
            <person name="Ramamoorthy G.K."/>
            <person name="Gryganskyi A."/>
            <person name="Culley D."/>
            <person name="Magnuson J.K."/>
            <person name="James T.Y."/>
            <person name="O'Malley M.A."/>
            <person name="Stajich J.E."/>
            <person name="Spatafora J.W."/>
            <person name="Visel A."/>
            <person name="Grigoriev I.V."/>
        </authorList>
    </citation>
    <scope>NUCLEOTIDE SEQUENCE [LARGE SCALE GENOMIC DNA]</scope>
    <source>
        <strain evidence="2 3">CBS 115471</strain>
    </source>
</reference>
<gene>
    <name evidence="2" type="ORF">BCR34DRAFT_250203</name>
</gene>
<comment type="caution">
    <text evidence="2">The sequence shown here is derived from an EMBL/GenBank/DDBJ whole genome shotgun (WGS) entry which is preliminary data.</text>
</comment>
<evidence type="ECO:0000313" key="3">
    <source>
        <dbReference type="Proteomes" id="UP000193144"/>
    </source>
</evidence>